<dbReference type="Proteomes" id="UP000622638">
    <property type="component" value="Unassembled WGS sequence"/>
</dbReference>
<feature type="active site" description="Nucleophile" evidence="7">
    <location>
        <position position="317"/>
    </location>
</feature>
<dbReference type="RefSeq" id="WP_155470180.1">
    <property type="nucleotide sequence ID" value="NZ_BMKG01000009.1"/>
</dbReference>
<evidence type="ECO:0000256" key="5">
    <source>
        <dbReference type="ARBA" id="ARBA00022984"/>
    </source>
</evidence>
<dbReference type="AlphaFoldDB" id="A0A6I3SUZ7"/>
<evidence type="ECO:0000256" key="9">
    <source>
        <dbReference type="SAM" id="SignalP"/>
    </source>
</evidence>
<dbReference type="Proteomes" id="UP000430634">
    <property type="component" value="Unassembled WGS sequence"/>
</dbReference>
<dbReference type="GO" id="GO:0005576">
    <property type="term" value="C:extracellular region"/>
    <property type="evidence" value="ECO:0007669"/>
    <property type="project" value="TreeGrafter"/>
</dbReference>
<dbReference type="GO" id="GO:0071972">
    <property type="term" value="F:peptidoglycan L,D-transpeptidase activity"/>
    <property type="evidence" value="ECO:0007669"/>
    <property type="project" value="TreeGrafter"/>
</dbReference>
<comment type="pathway">
    <text evidence="1 7">Cell wall biogenesis; peptidoglycan biosynthesis.</text>
</comment>
<dbReference type="InterPro" id="IPR002477">
    <property type="entry name" value="Peptidoglycan-bd-like"/>
</dbReference>
<dbReference type="CDD" id="cd16913">
    <property type="entry name" value="YkuD_like"/>
    <property type="match status" value="1"/>
</dbReference>
<feature type="signal peptide" evidence="9">
    <location>
        <begin position="1"/>
        <end position="17"/>
    </location>
</feature>
<dbReference type="GO" id="GO:0018104">
    <property type="term" value="P:peptidoglycan-protein cross-linking"/>
    <property type="evidence" value="ECO:0007669"/>
    <property type="project" value="TreeGrafter"/>
</dbReference>
<evidence type="ECO:0000256" key="8">
    <source>
        <dbReference type="SAM" id="MobiDB-lite"/>
    </source>
</evidence>
<feature type="compositionally biased region" description="Low complexity" evidence="8">
    <location>
        <begin position="47"/>
        <end position="64"/>
    </location>
</feature>
<organism evidence="12 13">
    <name type="scientific">Pseudoduganella buxea</name>
    <dbReference type="NCBI Taxonomy" id="1949069"/>
    <lineage>
        <taxon>Bacteria</taxon>
        <taxon>Pseudomonadati</taxon>
        <taxon>Pseudomonadota</taxon>
        <taxon>Betaproteobacteria</taxon>
        <taxon>Burkholderiales</taxon>
        <taxon>Oxalobacteraceae</taxon>
        <taxon>Telluria group</taxon>
        <taxon>Pseudoduganella</taxon>
    </lineage>
</organism>
<dbReference type="PANTHER" id="PTHR30582">
    <property type="entry name" value="L,D-TRANSPEPTIDASE"/>
    <property type="match status" value="1"/>
</dbReference>
<evidence type="ECO:0000256" key="4">
    <source>
        <dbReference type="ARBA" id="ARBA00022960"/>
    </source>
</evidence>
<keyword evidence="14" id="KW-1185">Reference proteome</keyword>
<feature type="chain" id="PRO_5026262846" evidence="9">
    <location>
        <begin position="18"/>
        <end position="342"/>
    </location>
</feature>
<reference evidence="11" key="4">
    <citation type="submission" date="2024-05" db="EMBL/GenBank/DDBJ databases">
        <authorList>
            <person name="Sun Q."/>
            <person name="Zhou Y."/>
        </authorList>
    </citation>
    <scope>NUCLEOTIDE SEQUENCE</scope>
    <source>
        <strain evidence="11">CGMCC 1.15931</strain>
    </source>
</reference>
<name>A0A6I3SUZ7_9BURK</name>
<dbReference type="InterPro" id="IPR050979">
    <property type="entry name" value="LD-transpeptidase"/>
</dbReference>
<dbReference type="UniPathway" id="UPA00219"/>
<dbReference type="GO" id="GO:0016740">
    <property type="term" value="F:transferase activity"/>
    <property type="evidence" value="ECO:0007669"/>
    <property type="project" value="UniProtKB-KW"/>
</dbReference>
<dbReference type="GO" id="GO:0008360">
    <property type="term" value="P:regulation of cell shape"/>
    <property type="evidence" value="ECO:0007669"/>
    <property type="project" value="UniProtKB-UniRule"/>
</dbReference>
<feature type="compositionally biased region" description="Low complexity" evidence="8">
    <location>
        <begin position="25"/>
        <end position="37"/>
    </location>
</feature>
<keyword evidence="5 7" id="KW-0573">Peptidoglycan synthesis</keyword>
<dbReference type="Gene3D" id="1.10.101.10">
    <property type="entry name" value="PGBD-like superfamily/PGBD"/>
    <property type="match status" value="1"/>
</dbReference>
<dbReference type="InterPro" id="IPR005490">
    <property type="entry name" value="LD_TPept_cat_dom"/>
</dbReference>
<feature type="domain" description="L,D-TPase catalytic" evidence="10">
    <location>
        <begin position="208"/>
        <end position="341"/>
    </location>
</feature>
<feature type="region of interest" description="Disordered" evidence="8">
    <location>
        <begin position="25"/>
        <end position="65"/>
    </location>
</feature>
<evidence type="ECO:0000259" key="10">
    <source>
        <dbReference type="PROSITE" id="PS52029"/>
    </source>
</evidence>
<dbReference type="Gene3D" id="2.40.440.10">
    <property type="entry name" value="L,D-transpeptidase catalytic domain-like"/>
    <property type="match status" value="1"/>
</dbReference>
<reference evidence="11" key="1">
    <citation type="journal article" date="2014" name="Int. J. Syst. Evol. Microbiol.">
        <title>Complete genome of a new Firmicutes species belonging to the dominant human colonic microbiota ('Ruminococcus bicirculans') reveals two chromosomes and a selective capacity to utilize plant glucans.</title>
        <authorList>
            <consortium name="NISC Comparative Sequencing Program"/>
            <person name="Wegmann U."/>
            <person name="Louis P."/>
            <person name="Goesmann A."/>
            <person name="Henrissat B."/>
            <person name="Duncan S.H."/>
            <person name="Flint H.J."/>
        </authorList>
    </citation>
    <scope>NUCLEOTIDE SEQUENCE</scope>
    <source>
        <strain evidence="11">CGMCC 1.15931</strain>
    </source>
</reference>
<evidence type="ECO:0000256" key="3">
    <source>
        <dbReference type="ARBA" id="ARBA00022679"/>
    </source>
</evidence>
<evidence type="ECO:0000313" key="12">
    <source>
        <dbReference type="EMBL" id="MTV52854.1"/>
    </source>
</evidence>
<dbReference type="PANTHER" id="PTHR30582:SF30">
    <property type="entry name" value="BLR4375 PROTEIN"/>
    <property type="match status" value="1"/>
</dbReference>
<gene>
    <name evidence="11" type="ORF">GCM10011572_25500</name>
    <name evidence="12" type="ORF">GM672_08940</name>
</gene>
<dbReference type="InterPro" id="IPR038063">
    <property type="entry name" value="Transpep_catalytic_dom"/>
</dbReference>
<reference evidence="12 13" key="3">
    <citation type="submission" date="2019-11" db="EMBL/GenBank/DDBJ databases">
        <title>Type strains purchased from KCTC, JCM and DSMZ.</title>
        <authorList>
            <person name="Lu H."/>
        </authorList>
    </citation>
    <scope>NUCLEOTIDE SEQUENCE [LARGE SCALE GENOMIC DNA]</scope>
    <source>
        <strain evidence="12 13">KCTC 52429</strain>
    </source>
</reference>
<evidence type="ECO:0000256" key="6">
    <source>
        <dbReference type="ARBA" id="ARBA00023316"/>
    </source>
</evidence>
<feature type="active site" description="Proton donor/acceptor" evidence="7">
    <location>
        <position position="301"/>
    </location>
</feature>
<dbReference type="Pfam" id="PF01471">
    <property type="entry name" value="PG_binding_1"/>
    <property type="match status" value="1"/>
</dbReference>
<evidence type="ECO:0000313" key="13">
    <source>
        <dbReference type="Proteomes" id="UP000430634"/>
    </source>
</evidence>
<dbReference type="PROSITE" id="PS52029">
    <property type="entry name" value="LD_TPASE"/>
    <property type="match status" value="1"/>
</dbReference>
<evidence type="ECO:0000256" key="1">
    <source>
        <dbReference type="ARBA" id="ARBA00004752"/>
    </source>
</evidence>
<accession>A0A6I3SUZ7</accession>
<reference evidence="14" key="2">
    <citation type="journal article" date="2019" name="Int. J. Syst. Evol. Microbiol.">
        <title>The Global Catalogue of Microorganisms (GCM) 10K type strain sequencing project: providing services to taxonomists for standard genome sequencing and annotation.</title>
        <authorList>
            <consortium name="The Broad Institute Genomics Platform"/>
            <consortium name="The Broad Institute Genome Sequencing Center for Infectious Disease"/>
            <person name="Wu L."/>
            <person name="Ma J."/>
        </authorList>
    </citation>
    <scope>NUCLEOTIDE SEQUENCE [LARGE SCALE GENOMIC DNA]</scope>
    <source>
        <strain evidence="14">CGMCC 1.15931</strain>
    </source>
</reference>
<evidence type="ECO:0000256" key="7">
    <source>
        <dbReference type="PROSITE-ProRule" id="PRU01373"/>
    </source>
</evidence>
<keyword evidence="9" id="KW-0732">Signal</keyword>
<evidence type="ECO:0000313" key="11">
    <source>
        <dbReference type="EMBL" id="GGC02475.1"/>
    </source>
</evidence>
<dbReference type="InterPro" id="IPR036366">
    <property type="entry name" value="PGBDSf"/>
</dbReference>
<evidence type="ECO:0000256" key="2">
    <source>
        <dbReference type="ARBA" id="ARBA00005992"/>
    </source>
</evidence>
<dbReference type="SUPFAM" id="SSF141523">
    <property type="entry name" value="L,D-transpeptidase catalytic domain-like"/>
    <property type="match status" value="1"/>
</dbReference>
<proteinExistence type="inferred from homology"/>
<dbReference type="SUPFAM" id="SSF47090">
    <property type="entry name" value="PGBD-like"/>
    <property type="match status" value="1"/>
</dbReference>
<dbReference type="EMBL" id="WNKZ01000018">
    <property type="protein sequence ID" value="MTV52854.1"/>
    <property type="molecule type" value="Genomic_DNA"/>
</dbReference>
<keyword evidence="4 7" id="KW-0133">Cell shape</keyword>
<evidence type="ECO:0000313" key="14">
    <source>
        <dbReference type="Proteomes" id="UP000622638"/>
    </source>
</evidence>
<comment type="similarity">
    <text evidence="2">Belongs to the YkuD family.</text>
</comment>
<protein>
    <submittedName>
        <fullName evidence="12">L,D-transpeptidase family protein</fullName>
    </submittedName>
    <submittedName>
        <fullName evidence="11">Peptidoglycan-binding protein</fullName>
    </submittedName>
</protein>
<sequence>MKKTLLTLLLAAPLVQAAAQTATPQQAARPATPAVAPQAPPAPVTPAPATATAAPVAQAPARTQDSPELRAQVLLDRAHFSAGQIDGAYGSNMKHALAGFQKSRGLPVTGKLDQATLDALDDRQPVIATYTITDADAQGPYVKVPESMGEKAKLAALGFASIEEALGERFHASPALLKALNPGKDFARAGEHILVPNVHAAGPMPAASRLVVDDSDRTLSLVDADGKVVAQFPASTGSEHDPLPIGEWKINGVGRNPDYNYNPKLFWDAKPGDTKTKIKPGPNNPVGVVWIDLSKDHYGIHGTPEPGSIGKTESHGCIRLTNWDAAKVADVVKPGFPVILQD</sequence>
<comment type="caution">
    <text evidence="12">The sequence shown here is derived from an EMBL/GenBank/DDBJ whole genome shotgun (WGS) entry which is preliminary data.</text>
</comment>
<keyword evidence="3" id="KW-0808">Transferase</keyword>
<dbReference type="OrthoDB" id="9787225at2"/>
<dbReference type="EMBL" id="BMKG01000009">
    <property type="protein sequence ID" value="GGC02475.1"/>
    <property type="molecule type" value="Genomic_DNA"/>
</dbReference>
<keyword evidence="6 7" id="KW-0961">Cell wall biogenesis/degradation</keyword>
<dbReference type="Pfam" id="PF03734">
    <property type="entry name" value="YkuD"/>
    <property type="match status" value="1"/>
</dbReference>
<dbReference type="InterPro" id="IPR036365">
    <property type="entry name" value="PGBD-like_sf"/>
</dbReference>
<dbReference type="GO" id="GO:0071555">
    <property type="term" value="P:cell wall organization"/>
    <property type="evidence" value="ECO:0007669"/>
    <property type="project" value="UniProtKB-UniRule"/>
</dbReference>